<keyword evidence="5" id="KW-0812">Transmembrane</keyword>
<evidence type="ECO:0000259" key="6">
    <source>
        <dbReference type="Pfam" id="PF00246"/>
    </source>
</evidence>
<keyword evidence="4" id="KW-0862">Zinc</keyword>
<accession>A0ABQ7SK17</accession>
<reference evidence="7 8" key="1">
    <citation type="journal article" date="2022" name="Gigascience">
        <title>A chromosome-level genome assembly and annotation of the desert horned lizard, Phrynosoma platyrhinos, provides insight into chromosomal rearrangements among reptiles.</title>
        <authorList>
            <person name="Koochekian N."/>
            <person name="Ascanio A."/>
            <person name="Farleigh K."/>
            <person name="Card D.C."/>
            <person name="Schield D.R."/>
            <person name="Castoe T.A."/>
            <person name="Jezkova T."/>
        </authorList>
    </citation>
    <scope>NUCLEOTIDE SEQUENCE [LARGE SCALE GENOMIC DNA]</scope>
    <source>
        <strain evidence="7">NK-2021</strain>
    </source>
</reference>
<dbReference type="InterPro" id="IPR000834">
    <property type="entry name" value="Peptidase_M14"/>
</dbReference>
<feature type="non-terminal residue" evidence="7">
    <location>
        <position position="1"/>
    </location>
</feature>
<dbReference type="Gene3D" id="3.40.630.10">
    <property type="entry name" value="Zn peptidases"/>
    <property type="match status" value="1"/>
</dbReference>
<keyword evidence="3" id="KW-0479">Metal-binding</keyword>
<evidence type="ECO:0000256" key="2">
    <source>
        <dbReference type="ARBA" id="ARBA00005988"/>
    </source>
</evidence>
<dbReference type="PANTHER" id="PTHR11705:SF18">
    <property type="entry name" value="CARBOXYPEPTIDASE A6"/>
    <property type="match status" value="1"/>
</dbReference>
<feature type="domain" description="Peptidase M14" evidence="6">
    <location>
        <begin position="97"/>
        <end position="129"/>
    </location>
</feature>
<keyword evidence="5" id="KW-0472">Membrane</keyword>
<sequence length="138" mass="16240">DKVIRVVPENDKEAETLKSLSQQLQVYLLFVVMKLLLSFYTESSYLIFKKQWKIKVVQGLEIVDHCTNTAMKYIIHWKKYSLFLVPIYVHLLLQLGRGSRGYRKAVWIDCGIHAREWIGPAFCQWFVKEVKIDFPAGF</sequence>
<dbReference type="Pfam" id="PF00246">
    <property type="entry name" value="Peptidase_M14"/>
    <property type="match status" value="1"/>
</dbReference>
<comment type="cofactor">
    <cofactor evidence="1">
        <name>Zn(2+)</name>
        <dbReference type="ChEBI" id="CHEBI:29105"/>
    </cofactor>
</comment>
<dbReference type="EMBL" id="JAIPUX010005289">
    <property type="protein sequence ID" value="KAH0617659.1"/>
    <property type="molecule type" value="Genomic_DNA"/>
</dbReference>
<protein>
    <recommendedName>
        <fullName evidence="6">Peptidase M14 domain-containing protein</fullName>
    </recommendedName>
</protein>
<evidence type="ECO:0000256" key="3">
    <source>
        <dbReference type="ARBA" id="ARBA00022723"/>
    </source>
</evidence>
<evidence type="ECO:0000256" key="5">
    <source>
        <dbReference type="SAM" id="Phobius"/>
    </source>
</evidence>
<evidence type="ECO:0000313" key="8">
    <source>
        <dbReference type="Proteomes" id="UP000826234"/>
    </source>
</evidence>
<feature type="transmembrane region" description="Helical" evidence="5">
    <location>
        <begin position="26"/>
        <end position="48"/>
    </location>
</feature>
<evidence type="ECO:0000256" key="4">
    <source>
        <dbReference type="ARBA" id="ARBA00022833"/>
    </source>
</evidence>
<comment type="similarity">
    <text evidence="2">Belongs to the peptidase M14 family.</text>
</comment>
<keyword evidence="5" id="KW-1133">Transmembrane helix</keyword>
<gene>
    <name evidence="7" type="ORF">JD844_016120</name>
</gene>
<keyword evidence="8" id="KW-1185">Reference proteome</keyword>
<dbReference type="SUPFAM" id="SSF53187">
    <property type="entry name" value="Zn-dependent exopeptidases"/>
    <property type="match status" value="1"/>
</dbReference>
<dbReference type="InterPro" id="IPR057246">
    <property type="entry name" value="CARBOXYPEPT_ZN_1"/>
</dbReference>
<name>A0ABQ7SK17_PHRPL</name>
<evidence type="ECO:0000313" key="7">
    <source>
        <dbReference type="EMBL" id="KAH0617659.1"/>
    </source>
</evidence>
<dbReference type="Proteomes" id="UP000826234">
    <property type="component" value="Unassembled WGS sequence"/>
</dbReference>
<comment type="caution">
    <text evidence="7">The sequence shown here is derived from an EMBL/GenBank/DDBJ whole genome shotgun (WGS) entry which is preliminary data.</text>
</comment>
<dbReference type="PROSITE" id="PS00132">
    <property type="entry name" value="CARBOXYPEPT_ZN_1"/>
    <property type="match status" value="1"/>
</dbReference>
<evidence type="ECO:0000256" key="1">
    <source>
        <dbReference type="ARBA" id="ARBA00001947"/>
    </source>
</evidence>
<dbReference type="PANTHER" id="PTHR11705">
    <property type="entry name" value="PROTEASE FAMILY M14 CARBOXYPEPTIDASE A,B"/>
    <property type="match status" value="1"/>
</dbReference>
<proteinExistence type="inferred from homology"/>
<organism evidence="7 8">
    <name type="scientific">Phrynosoma platyrhinos</name>
    <name type="common">Desert horned lizard</name>
    <dbReference type="NCBI Taxonomy" id="52577"/>
    <lineage>
        <taxon>Eukaryota</taxon>
        <taxon>Metazoa</taxon>
        <taxon>Chordata</taxon>
        <taxon>Craniata</taxon>
        <taxon>Vertebrata</taxon>
        <taxon>Euteleostomi</taxon>
        <taxon>Lepidosauria</taxon>
        <taxon>Squamata</taxon>
        <taxon>Bifurcata</taxon>
        <taxon>Unidentata</taxon>
        <taxon>Episquamata</taxon>
        <taxon>Toxicofera</taxon>
        <taxon>Iguania</taxon>
        <taxon>Phrynosomatidae</taxon>
        <taxon>Phrynosomatinae</taxon>
        <taxon>Phrynosoma</taxon>
    </lineage>
</organism>